<keyword evidence="2" id="KW-1185">Reference proteome</keyword>
<protein>
    <submittedName>
        <fullName evidence="1">Uncharacterized protein</fullName>
    </submittedName>
</protein>
<proteinExistence type="predicted"/>
<sequence>MVFLKEPHIFAALLYVNLLMVPWRRGGRSPQEFGRRTILRHFSTLGKEGRGAYEVEHALD</sequence>
<evidence type="ECO:0000313" key="1">
    <source>
        <dbReference type="EMBL" id="REE91698.1"/>
    </source>
</evidence>
<accession>A0A3D9SII1</accession>
<comment type="caution">
    <text evidence="1">The sequence shown here is derived from an EMBL/GenBank/DDBJ whole genome shotgun (WGS) entry which is preliminary data.</text>
</comment>
<evidence type="ECO:0000313" key="2">
    <source>
        <dbReference type="Proteomes" id="UP000256304"/>
    </source>
</evidence>
<gene>
    <name evidence="1" type="ORF">A8990_104207</name>
</gene>
<dbReference type="AlphaFoldDB" id="A0A3D9SII1"/>
<dbReference type="Proteomes" id="UP000256304">
    <property type="component" value="Unassembled WGS sequence"/>
</dbReference>
<dbReference type="EMBL" id="QTTN01000004">
    <property type="protein sequence ID" value="REE91698.1"/>
    <property type="molecule type" value="Genomic_DNA"/>
</dbReference>
<name>A0A3D9SII1_9BACL</name>
<organism evidence="1 2">
    <name type="scientific">Paenibacillus taihuensis</name>
    <dbReference type="NCBI Taxonomy" id="1156355"/>
    <lineage>
        <taxon>Bacteria</taxon>
        <taxon>Bacillati</taxon>
        <taxon>Bacillota</taxon>
        <taxon>Bacilli</taxon>
        <taxon>Bacillales</taxon>
        <taxon>Paenibacillaceae</taxon>
        <taxon>Paenibacillus</taxon>
    </lineage>
</organism>
<reference evidence="1 2" key="1">
    <citation type="submission" date="2018-08" db="EMBL/GenBank/DDBJ databases">
        <title>Genomic Encyclopedia of Type Strains, Phase III (KMG-III): the genomes of soil and plant-associated and newly described type strains.</title>
        <authorList>
            <person name="Whitman W."/>
        </authorList>
    </citation>
    <scope>NUCLEOTIDE SEQUENCE [LARGE SCALE GENOMIC DNA]</scope>
    <source>
        <strain evidence="1 2">CGMCC 1.10966</strain>
    </source>
</reference>